<organism evidence="1">
    <name type="scientific">bioreactor metagenome</name>
    <dbReference type="NCBI Taxonomy" id="1076179"/>
    <lineage>
        <taxon>unclassified sequences</taxon>
        <taxon>metagenomes</taxon>
        <taxon>ecological metagenomes</taxon>
    </lineage>
</organism>
<gene>
    <name evidence="1" type="ORF">SDC9_148435</name>
</gene>
<name>A0A645EJB1_9ZZZZ</name>
<dbReference type="EMBL" id="VSSQ01047249">
    <property type="protein sequence ID" value="MPN01229.1"/>
    <property type="molecule type" value="Genomic_DNA"/>
</dbReference>
<dbReference type="AlphaFoldDB" id="A0A645EJB1"/>
<comment type="caution">
    <text evidence="1">The sequence shown here is derived from an EMBL/GenBank/DDBJ whole genome shotgun (WGS) entry which is preliminary data.</text>
</comment>
<accession>A0A645EJB1</accession>
<reference evidence="1" key="1">
    <citation type="submission" date="2019-08" db="EMBL/GenBank/DDBJ databases">
        <authorList>
            <person name="Kucharzyk K."/>
            <person name="Murdoch R.W."/>
            <person name="Higgins S."/>
            <person name="Loffler F."/>
        </authorList>
    </citation>
    <scope>NUCLEOTIDE SEQUENCE</scope>
</reference>
<sequence length="118" mass="13211">MVATNPATVQVVPVVEYAPPTAFVFEKFMLSRANFSSSGITEYSHPPPLFLLIIVVSIDSRYITIRFLLFSGNFSLTSCGLTYSSPIKVEYSFSFSKYALTPKVLYENIIVIIRIDIV</sequence>
<protein>
    <submittedName>
        <fullName evidence="1">Uncharacterized protein</fullName>
    </submittedName>
</protein>
<evidence type="ECO:0000313" key="1">
    <source>
        <dbReference type="EMBL" id="MPN01229.1"/>
    </source>
</evidence>
<proteinExistence type="predicted"/>